<keyword evidence="3" id="KW-0547">Nucleotide-binding</keyword>
<dbReference type="InterPro" id="IPR036890">
    <property type="entry name" value="HATPase_C_sf"/>
</dbReference>
<dbReference type="EMBL" id="DXHS01000024">
    <property type="protein sequence ID" value="HIW01987.1"/>
    <property type="molecule type" value="Genomic_DNA"/>
</dbReference>
<name>A0A9D1TRB0_9FIRM</name>
<evidence type="ECO:0000313" key="3">
    <source>
        <dbReference type="EMBL" id="HIW01987.1"/>
    </source>
</evidence>
<sequence length="361" mass="40444">MSYEIFNLIVMMTGLTGGAGLGVYGSGSGLGNLFIGAAETNAIYDIFIVIIYAAVYFIVYWAAFVSLGSMIDKRVELIKNNKYLMLLCGLLLFVDILLGLAATYHGEKDHSVIFLAIIGTYNIICCLLILAFQFGLARMERQDREYDMIRKLWRRDKEHYEIAKESIGVINVKCHDLKHYIGRLRDGETDDGTLVEIERAVDGYDALVHTGNDTLDVVLTEKMAFCRAHGVQLTCMARGEDLSFMGVGDIYSLFGNALDNAIEYVRTLNEEDKRIVRLSVHTKGRLLTVHVENYYEGPELMMKNGLPVTTKEDKSVHGYGMLSMKMLAEKYGGELFVSVEGDMFDLDIIFPLPGGDDVRNK</sequence>
<dbReference type="SUPFAM" id="SSF55874">
    <property type="entry name" value="ATPase domain of HSP90 chaperone/DNA topoisomerase II/histidine kinase"/>
    <property type="match status" value="1"/>
</dbReference>
<dbReference type="CDD" id="cd16935">
    <property type="entry name" value="HATPase_AgrC-ComD-like"/>
    <property type="match status" value="1"/>
</dbReference>
<dbReference type="Gene3D" id="3.30.565.10">
    <property type="entry name" value="Histidine kinase-like ATPase, C-terminal domain"/>
    <property type="match status" value="1"/>
</dbReference>
<feature type="transmembrane region" description="Helical" evidence="1">
    <location>
        <begin position="112"/>
        <end position="136"/>
    </location>
</feature>
<reference evidence="3" key="1">
    <citation type="journal article" date="2021" name="PeerJ">
        <title>Extensive microbial diversity within the chicken gut microbiome revealed by metagenomics and culture.</title>
        <authorList>
            <person name="Gilroy R."/>
            <person name="Ravi A."/>
            <person name="Getino M."/>
            <person name="Pursley I."/>
            <person name="Horton D.L."/>
            <person name="Alikhan N.F."/>
            <person name="Baker D."/>
            <person name="Gharbi K."/>
            <person name="Hall N."/>
            <person name="Watson M."/>
            <person name="Adriaenssens E.M."/>
            <person name="Foster-Nyarko E."/>
            <person name="Jarju S."/>
            <person name="Secka A."/>
            <person name="Antonio M."/>
            <person name="Oren A."/>
            <person name="Chaudhuri R.R."/>
            <person name="La Ragione R."/>
            <person name="Hildebrand F."/>
            <person name="Pallen M.J."/>
        </authorList>
    </citation>
    <scope>NUCLEOTIDE SEQUENCE</scope>
    <source>
        <strain evidence="3">12435</strain>
    </source>
</reference>
<accession>A0A9D1TRB0</accession>
<feature type="domain" description="Sensor histidine kinase NatK-like C-terminal" evidence="2">
    <location>
        <begin position="247"/>
        <end position="351"/>
    </location>
</feature>
<comment type="caution">
    <text evidence="3">The sequence shown here is derived from an EMBL/GenBank/DDBJ whole genome shotgun (WGS) entry which is preliminary data.</text>
</comment>
<protein>
    <submittedName>
        <fullName evidence="3">ATP-binding protein</fullName>
    </submittedName>
</protein>
<keyword evidence="1" id="KW-0812">Transmembrane</keyword>
<keyword evidence="1" id="KW-1133">Transmembrane helix</keyword>
<reference evidence="3" key="2">
    <citation type="submission" date="2021-04" db="EMBL/GenBank/DDBJ databases">
        <authorList>
            <person name="Gilroy R."/>
        </authorList>
    </citation>
    <scope>NUCLEOTIDE SEQUENCE</scope>
    <source>
        <strain evidence="3">12435</strain>
    </source>
</reference>
<keyword evidence="3" id="KW-0067">ATP-binding</keyword>
<dbReference type="Proteomes" id="UP000823990">
    <property type="component" value="Unassembled WGS sequence"/>
</dbReference>
<dbReference type="GO" id="GO:0005524">
    <property type="term" value="F:ATP binding"/>
    <property type="evidence" value="ECO:0007669"/>
    <property type="project" value="UniProtKB-KW"/>
</dbReference>
<evidence type="ECO:0000313" key="4">
    <source>
        <dbReference type="Proteomes" id="UP000823990"/>
    </source>
</evidence>
<feature type="transmembrane region" description="Helical" evidence="1">
    <location>
        <begin position="46"/>
        <end position="71"/>
    </location>
</feature>
<feature type="transmembrane region" description="Helical" evidence="1">
    <location>
        <begin position="5"/>
        <end position="26"/>
    </location>
</feature>
<dbReference type="Pfam" id="PF14501">
    <property type="entry name" value="HATPase_c_5"/>
    <property type="match status" value="1"/>
</dbReference>
<evidence type="ECO:0000256" key="1">
    <source>
        <dbReference type="SAM" id="Phobius"/>
    </source>
</evidence>
<dbReference type="AlphaFoldDB" id="A0A9D1TRB0"/>
<proteinExistence type="predicted"/>
<feature type="transmembrane region" description="Helical" evidence="1">
    <location>
        <begin position="83"/>
        <end position="106"/>
    </location>
</feature>
<evidence type="ECO:0000259" key="2">
    <source>
        <dbReference type="Pfam" id="PF14501"/>
    </source>
</evidence>
<dbReference type="InterPro" id="IPR032834">
    <property type="entry name" value="NatK-like_C"/>
</dbReference>
<gene>
    <name evidence="3" type="ORF">H9892_01445</name>
</gene>
<keyword evidence="1" id="KW-0472">Membrane</keyword>
<organism evidence="3 4">
    <name type="scientific">Candidatus Protoclostridium stercorigallinarum</name>
    <dbReference type="NCBI Taxonomy" id="2838741"/>
    <lineage>
        <taxon>Bacteria</taxon>
        <taxon>Bacillati</taxon>
        <taxon>Bacillota</taxon>
        <taxon>Clostridia</taxon>
        <taxon>Candidatus Protoclostridium</taxon>
    </lineage>
</organism>